<evidence type="ECO:0000313" key="11">
    <source>
        <dbReference type="Proteomes" id="UP000629468"/>
    </source>
</evidence>
<keyword evidence="3" id="KW-0637">Prenyltransferase</keyword>
<organism evidence="10 11">
    <name type="scientific">Agaricus bisporus var. burnettii</name>
    <dbReference type="NCBI Taxonomy" id="192524"/>
    <lineage>
        <taxon>Eukaryota</taxon>
        <taxon>Fungi</taxon>
        <taxon>Dikarya</taxon>
        <taxon>Basidiomycota</taxon>
        <taxon>Agaricomycotina</taxon>
        <taxon>Agaricomycetes</taxon>
        <taxon>Agaricomycetidae</taxon>
        <taxon>Agaricales</taxon>
        <taxon>Agaricineae</taxon>
        <taxon>Agaricaceae</taxon>
        <taxon>Agaricus</taxon>
    </lineage>
</organism>
<evidence type="ECO:0000256" key="4">
    <source>
        <dbReference type="ARBA" id="ARBA00022679"/>
    </source>
</evidence>
<comment type="similarity">
    <text evidence="2">Belongs to the protein prenyltransferase subunit beta family.</text>
</comment>
<keyword evidence="7" id="KW-0862">Zinc</keyword>
<sequence length="437" mass="48474">MLVSEIKRLIVSIISILRRFFWKNFVRARALLSPRPGDTTTTTTTTTLERQPEEHHDDATAISDCDKTKMEDGIRLPCFNRAGHVAHAKRCMSALPASQTDIDASRLALAFYNIGILDLLGVMNDGDTISRQNGKDEWLEWLWAQQTQGKYGSGFRPSPFMLLHPPAAKEESSDYDTPHIIMTYTALLALSILRDDFAKLDRSGLIRLLRACQRDDGSFTTTPGGGESDLRTLYCAFAISAMLDDWSGVDVERAKSFVTSCRTYEGGYGQDLFCEAQGGTTYIALASLYLAPSSSETDPLTLEEKRQTVKWLMSTQTSSGGFCGRTGKVGDSCYCFWCGASLKILKMDHLVETKTLASFLADSQFKFGGIAKCPGEHPDPYHTYLSIAALCMYPPSPLAADEKPDSWEFPELDPLLNARVDTAEWARKYISGKGHRT</sequence>
<evidence type="ECO:0000256" key="8">
    <source>
        <dbReference type="SAM" id="MobiDB-lite"/>
    </source>
</evidence>
<dbReference type="EMBL" id="JABXXO010000010">
    <property type="protein sequence ID" value="KAF7767966.1"/>
    <property type="molecule type" value="Genomic_DNA"/>
</dbReference>
<dbReference type="GO" id="GO:0004662">
    <property type="term" value="F:CAAX-protein geranylgeranyltransferase activity"/>
    <property type="evidence" value="ECO:0007669"/>
    <property type="project" value="TreeGrafter"/>
</dbReference>
<dbReference type="Proteomes" id="UP000629468">
    <property type="component" value="Unassembled WGS sequence"/>
</dbReference>
<evidence type="ECO:0000259" key="9">
    <source>
        <dbReference type="Pfam" id="PF00432"/>
    </source>
</evidence>
<dbReference type="PANTHER" id="PTHR11774:SF4">
    <property type="entry name" value="GERANYLGERANYL TRANSFERASE TYPE-1 SUBUNIT BETA"/>
    <property type="match status" value="1"/>
</dbReference>
<evidence type="ECO:0000256" key="7">
    <source>
        <dbReference type="ARBA" id="ARBA00022833"/>
    </source>
</evidence>
<evidence type="ECO:0000256" key="2">
    <source>
        <dbReference type="ARBA" id="ARBA00010497"/>
    </source>
</evidence>
<evidence type="ECO:0000256" key="1">
    <source>
        <dbReference type="ARBA" id="ARBA00001947"/>
    </source>
</evidence>
<comment type="caution">
    <text evidence="10">The sequence shown here is derived from an EMBL/GenBank/DDBJ whole genome shotgun (WGS) entry which is preliminary data.</text>
</comment>
<proteinExistence type="inferred from homology"/>
<evidence type="ECO:0000313" key="10">
    <source>
        <dbReference type="EMBL" id="KAF7767966.1"/>
    </source>
</evidence>
<dbReference type="AlphaFoldDB" id="A0A8H7C6T8"/>
<protein>
    <recommendedName>
        <fullName evidence="9">Prenyltransferase alpha-alpha toroid domain-containing protein</fullName>
    </recommendedName>
</protein>
<dbReference type="Pfam" id="PF00432">
    <property type="entry name" value="Prenyltrans"/>
    <property type="match status" value="1"/>
</dbReference>
<evidence type="ECO:0000256" key="5">
    <source>
        <dbReference type="ARBA" id="ARBA00022723"/>
    </source>
</evidence>
<dbReference type="GO" id="GO:0005953">
    <property type="term" value="C:CAAX-protein geranylgeranyltransferase complex"/>
    <property type="evidence" value="ECO:0007669"/>
    <property type="project" value="TreeGrafter"/>
</dbReference>
<dbReference type="Gene3D" id="1.50.10.20">
    <property type="match status" value="1"/>
</dbReference>
<feature type="region of interest" description="Disordered" evidence="8">
    <location>
        <begin position="36"/>
        <end position="57"/>
    </location>
</feature>
<dbReference type="InterPro" id="IPR001330">
    <property type="entry name" value="Prenyltrans"/>
</dbReference>
<evidence type="ECO:0000256" key="3">
    <source>
        <dbReference type="ARBA" id="ARBA00022602"/>
    </source>
</evidence>
<name>A0A8H7C6T8_AGABI</name>
<gene>
    <name evidence="10" type="ORF">Agabi119p4_7209</name>
</gene>
<accession>A0A8H7C6T8</accession>
<keyword evidence="5" id="KW-0479">Metal-binding</keyword>
<dbReference type="PANTHER" id="PTHR11774">
    <property type="entry name" value="GERANYLGERANYL TRANSFERASE TYPE BETA SUBUNIT"/>
    <property type="match status" value="1"/>
</dbReference>
<comment type="cofactor">
    <cofactor evidence="1">
        <name>Zn(2+)</name>
        <dbReference type="ChEBI" id="CHEBI:29105"/>
    </cofactor>
</comment>
<keyword evidence="4" id="KW-0808">Transferase</keyword>
<dbReference type="InterPro" id="IPR045089">
    <property type="entry name" value="PGGT1B-like"/>
</dbReference>
<reference evidence="10 11" key="1">
    <citation type="journal article" name="Sci. Rep.">
        <title>Telomere-to-telomere assembled and centromere annotated genomes of the two main subspecies of the button mushroom Agaricus bisporus reveal especially polymorphic chromosome ends.</title>
        <authorList>
            <person name="Sonnenberg A.S.M."/>
            <person name="Sedaghat-Telgerd N."/>
            <person name="Lavrijssen B."/>
            <person name="Ohm R.A."/>
            <person name="Hendrickx P.M."/>
            <person name="Scholtmeijer K."/>
            <person name="Baars J.J.P."/>
            <person name="van Peer A."/>
        </authorList>
    </citation>
    <scope>NUCLEOTIDE SEQUENCE [LARGE SCALE GENOMIC DNA]</scope>
    <source>
        <strain evidence="10 11">H119_p4</strain>
    </source>
</reference>
<dbReference type="SUPFAM" id="SSF48239">
    <property type="entry name" value="Terpenoid cyclases/Protein prenyltransferases"/>
    <property type="match status" value="1"/>
</dbReference>
<keyword evidence="6" id="KW-0677">Repeat</keyword>
<dbReference type="InterPro" id="IPR008930">
    <property type="entry name" value="Terpenoid_cyclase/PrenylTrfase"/>
</dbReference>
<dbReference type="GO" id="GO:0046872">
    <property type="term" value="F:metal ion binding"/>
    <property type="evidence" value="ECO:0007669"/>
    <property type="project" value="UniProtKB-KW"/>
</dbReference>
<feature type="domain" description="Prenyltransferase alpha-alpha toroid" evidence="9">
    <location>
        <begin position="79"/>
        <end position="417"/>
    </location>
</feature>
<evidence type="ECO:0000256" key="6">
    <source>
        <dbReference type="ARBA" id="ARBA00022737"/>
    </source>
</evidence>